<feature type="region of interest" description="Disordered" evidence="1">
    <location>
        <begin position="743"/>
        <end position="783"/>
    </location>
</feature>
<feature type="compositionally biased region" description="Basic and acidic residues" evidence="1">
    <location>
        <begin position="37"/>
        <end position="48"/>
    </location>
</feature>
<accession>A0A0K6G3B0</accession>
<feature type="region of interest" description="Disordered" evidence="1">
    <location>
        <begin position="1"/>
        <end position="67"/>
    </location>
</feature>
<feature type="domain" description="F-box" evidence="2">
    <location>
        <begin position="67"/>
        <end position="116"/>
    </location>
</feature>
<keyword evidence="4" id="KW-1185">Reference proteome</keyword>
<dbReference type="EMBL" id="CYGV01001335">
    <property type="protein sequence ID" value="CUA73015.1"/>
    <property type="molecule type" value="Genomic_DNA"/>
</dbReference>
<evidence type="ECO:0000256" key="1">
    <source>
        <dbReference type="SAM" id="MobiDB-lite"/>
    </source>
</evidence>
<dbReference type="Pfam" id="PF00646">
    <property type="entry name" value="F-box"/>
    <property type="match status" value="1"/>
</dbReference>
<evidence type="ECO:0000313" key="3">
    <source>
        <dbReference type="EMBL" id="CUA73015.1"/>
    </source>
</evidence>
<feature type="compositionally biased region" description="Polar residues" evidence="1">
    <location>
        <begin position="17"/>
        <end position="36"/>
    </location>
</feature>
<dbReference type="AlphaFoldDB" id="A0A0K6G3B0"/>
<dbReference type="SUPFAM" id="SSF81383">
    <property type="entry name" value="F-box domain"/>
    <property type="match status" value="1"/>
</dbReference>
<dbReference type="InterPro" id="IPR001810">
    <property type="entry name" value="F-box_dom"/>
</dbReference>
<dbReference type="SMART" id="SM00256">
    <property type="entry name" value="FBOX"/>
    <property type="match status" value="2"/>
</dbReference>
<dbReference type="PROSITE" id="PS50181">
    <property type="entry name" value="FBOX"/>
    <property type="match status" value="2"/>
</dbReference>
<evidence type="ECO:0000313" key="4">
    <source>
        <dbReference type="Proteomes" id="UP000044841"/>
    </source>
</evidence>
<protein>
    <submittedName>
        <fullName evidence="3">DNA mismatch repair protein MutS [Carboxydothermus hydrogenoformans Z-2901]</fullName>
    </submittedName>
</protein>
<organism evidence="3 4">
    <name type="scientific">Rhizoctonia solani</name>
    <dbReference type="NCBI Taxonomy" id="456999"/>
    <lineage>
        <taxon>Eukaryota</taxon>
        <taxon>Fungi</taxon>
        <taxon>Dikarya</taxon>
        <taxon>Basidiomycota</taxon>
        <taxon>Agaricomycotina</taxon>
        <taxon>Agaricomycetes</taxon>
        <taxon>Cantharellales</taxon>
        <taxon>Ceratobasidiaceae</taxon>
        <taxon>Rhizoctonia</taxon>
    </lineage>
</organism>
<gene>
    <name evidence="3" type="ORF">RSOLAG22IIIB_10455</name>
</gene>
<name>A0A0K6G3B0_9AGAM</name>
<feature type="compositionally biased region" description="Basic residues" evidence="1">
    <location>
        <begin position="49"/>
        <end position="66"/>
    </location>
</feature>
<feature type="compositionally biased region" description="Basic and acidic residues" evidence="1">
    <location>
        <begin position="458"/>
        <end position="468"/>
    </location>
</feature>
<proteinExistence type="predicted"/>
<feature type="domain" description="F-box" evidence="2">
    <location>
        <begin position="784"/>
        <end position="833"/>
    </location>
</feature>
<feature type="region of interest" description="Disordered" evidence="1">
    <location>
        <begin position="458"/>
        <end position="480"/>
    </location>
</feature>
<dbReference type="Proteomes" id="UP000044841">
    <property type="component" value="Unassembled WGS sequence"/>
</dbReference>
<sequence length="1026" mass="117256">MPLTRSMVAAQAGDTCLSDQPGSSSGNSARATIKTQKSSDKNKSDKGPPAKRAKTTRVPKRGKKASLSRLLDMPPEVFNEITTHLLPMDLLSLARSNKFFRTMFMSRTSLHLWRQALANAPEIPSCPPDLNEPQYISLLFSRTCSSCGTRVVRRMDPYLHVRLCNSCRDEQTMELSVHNGLLQFLPQSQEIKDTHDGNTCILRSDFLKITNTAMKDMDEDVYMEWKKAKRDEVCKRHDHGALIGKYLDMIEDERIVKLDELKRQRQTQIETRLYEEGWSKKDMNPTPDNKIEWNKLIDQPKLITERTWANLRPKLVGLLESNRAYHGPAETEKRRRERIDKLHALVSDIKEALPPLVRFELKPSLDTINADGYDKPSSSFRDCCSPRWDHLVDKIKQPFPTMAEFLTWPMIERLVGEETLLEDVETNFEAIRDEFDQAVVEWRENVERDLVEIWNADRNEQGAEREPSSSKGKGKQVATSENCGHTTLVNCSPHPAPRPIELVLPEFVATYTKPDGTTTMDISDLSANQQLLLRADTIFRSTRLLPTYPGIVPSGLPHEYFVGRSSEFTHGRRWDPSTIKRDYEASAIAKELLALAGQSEASSVHIKALGGQFKCGRCDRARVDSWEDLSRHYTTEQGRWRKAQEKIKAEPKSGFVFNSTHELEPGNTKPYAHLMTGNAAIDYMEKHDMFKMAPVKCMQCENMGIRARYSHSDIPSDSPIEGHLRDVHDIEVVRAGVHFRESAAETRVENDVQQSSDEDVPTKGPPAKRSKTTQAPNRGKKAKLSRLLDMAPEIFNEIANHLLPMDLLSLARSNKFFRNMFMSRTSQHLWQQTLANADIPACPPDLNEPQYVSPVEQESFAKWTHISMFGCEIRAGIISSIMRISESDQLIEFLPRSNKIKDARRGFTYTLKSEFIEIEDVIAQDMDEDAFAEWQDARRAEVYERQEHGALVKRYLSKAELERDSELWDLKLEHQNQIDARLLDEGWSERDTYPSPANREEWDNLTLLPKPLTDRGGSYIIISIDS</sequence>
<reference evidence="3 4" key="1">
    <citation type="submission" date="2015-07" db="EMBL/GenBank/DDBJ databases">
        <authorList>
            <person name="Noorani M."/>
        </authorList>
    </citation>
    <scope>NUCLEOTIDE SEQUENCE [LARGE SCALE GENOMIC DNA]</scope>
    <source>
        <strain evidence="3">BBA 69670</strain>
    </source>
</reference>
<evidence type="ECO:0000259" key="2">
    <source>
        <dbReference type="PROSITE" id="PS50181"/>
    </source>
</evidence>
<dbReference type="InterPro" id="IPR036047">
    <property type="entry name" value="F-box-like_dom_sf"/>
</dbReference>